<evidence type="ECO:0000313" key="1">
    <source>
        <dbReference type="EMBL" id="MBB3965790.1"/>
    </source>
</evidence>
<dbReference type="RefSeq" id="WP_183901330.1">
    <property type="nucleotide sequence ID" value="NZ_JACIDW010000012.1"/>
</dbReference>
<proteinExistence type="predicted"/>
<organism evidence="1 2">
    <name type="scientific">Rhizobium metallidurans</name>
    <dbReference type="NCBI Taxonomy" id="1265931"/>
    <lineage>
        <taxon>Bacteria</taxon>
        <taxon>Pseudomonadati</taxon>
        <taxon>Pseudomonadota</taxon>
        <taxon>Alphaproteobacteria</taxon>
        <taxon>Hyphomicrobiales</taxon>
        <taxon>Rhizobiaceae</taxon>
        <taxon>Rhizobium/Agrobacterium group</taxon>
        <taxon>Rhizobium</taxon>
    </lineage>
</organism>
<accession>A0A7W6CRD2</accession>
<dbReference type="EMBL" id="JACIDW010000012">
    <property type="protein sequence ID" value="MBB3965790.1"/>
    <property type="molecule type" value="Genomic_DNA"/>
</dbReference>
<dbReference type="AlphaFoldDB" id="A0A7W6CRD2"/>
<reference evidence="1 2" key="1">
    <citation type="submission" date="2020-08" db="EMBL/GenBank/DDBJ databases">
        <title>Genomic Encyclopedia of Type Strains, Phase IV (KMG-IV): sequencing the most valuable type-strain genomes for metagenomic binning, comparative biology and taxonomic classification.</title>
        <authorList>
            <person name="Goeker M."/>
        </authorList>
    </citation>
    <scope>NUCLEOTIDE SEQUENCE [LARGE SCALE GENOMIC DNA]</scope>
    <source>
        <strain evidence="1 2">DSM 26575</strain>
    </source>
</reference>
<dbReference type="Proteomes" id="UP000582090">
    <property type="component" value="Unassembled WGS sequence"/>
</dbReference>
<protein>
    <submittedName>
        <fullName evidence="1">Uncharacterized protein</fullName>
    </submittedName>
</protein>
<evidence type="ECO:0000313" key="2">
    <source>
        <dbReference type="Proteomes" id="UP000582090"/>
    </source>
</evidence>
<comment type="caution">
    <text evidence="1">The sequence shown here is derived from an EMBL/GenBank/DDBJ whole genome shotgun (WGS) entry which is preliminary data.</text>
</comment>
<keyword evidence="2" id="KW-1185">Reference proteome</keyword>
<gene>
    <name evidence="1" type="ORF">GGQ67_003469</name>
</gene>
<name>A0A7W6CRD2_9HYPH</name>
<sequence>MRFSFPYSHAFPHGRITIDDDGKSGPDCLIEFADSVTVIATWRREQEKIELAMPDYRTDKGTRINAKRWRLTQGPDGIWRTERTS</sequence>